<reference evidence="3 4" key="1">
    <citation type="submission" date="2016-10" db="EMBL/GenBank/DDBJ databases">
        <authorList>
            <person name="de Groot N.N."/>
        </authorList>
    </citation>
    <scope>NUCLEOTIDE SEQUENCE [LARGE SCALE GENOMIC DNA]</scope>
    <source>
        <strain evidence="3 4">DSM 19938</strain>
    </source>
</reference>
<name>A0A1H6YWM2_9BACT</name>
<proteinExistence type="predicted"/>
<dbReference type="InterPro" id="IPR051396">
    <property type="entry name" value="Bact_Antivir_Def_Nuclease"/>
</dbReference>
<organism evidence="3 4">
    <name type="scientific">Dyadobacter koreensis</name>
    <dbReference type="NCBI Taxonomy" id="408657"/>
    <lineage>
        <taxon>Bacteria</taxon>
        <taxon>Pseudomonadati</taxon>
        <taxon>Bacteroidota</taxon>
        <taxon>Cytophagia</taxon>
        <taxon>Cytophagales</taxon>
        <taxon>Spirosomataceae</taxon>
        <taxon>Dyadobacter</taxon>
    </lineage>
</organism>
<dbReference type="PANTHER" id="PTHR43581">
    <property type="entry name" value="ATP/GTP PHOSPHATASE"/>
    <property type="match status" value="1"/>
</dbReference>
<dbReference type="AlphaFoldDB" id="A0A1H6YWM2"/>
<evidence type="ECO:0000313" key="4">
    <source>
        <dbReference type="Proteomes" id="UP000199532"/>
    </source>
</evidence>
<evidence type="ECO:0000259" key="2">
    <source>
        <dbReference type="Pfam" id="PF13175"/>
    </source>
</evidence>
<sequence>MNKIGFKNFRRFTEFQPIDLSGLTFLVGKNNSGKSTLVKALLLIIDYLKADNLKTLSFNQKNIEDVNIVTFDRALNRTAKINKEEFIEFLLELDGIRFQIILTGHGDSTIADVISFSIHDTFNGFSFNIKPNENSITIETSSTNNVEIPESERYLLAELEERKSEIIKSLNEVNEKLSQEYIGLIHELKQIRKKISDLRKMVRSKLNAGQFSLHSHFSNTSLRDVLQEAITEHFSEYEVQYHDIQRGKRPTKSFESLKSFRDSKFMIEKSVSFLLDFQSRTENIYLGATLNKQSALFAIRDSHNPLAQAIHEYKQLGIDRNQGSDAYKFVRDWMLKFEVGDSFEIVMHAGEAYEVVVNSGGLRIPLADKGMGSIQAMLLIVRFAVIIHRSQNNGKIYTVIIEEPELNLHPALQSILATFFHEVYEEYKVKLIVETHSEYLIRKTQLIVKNKEYEVAPNENPFTVIYFDKELTQWTMNYRSDGVFTENFGSGFFDVSSQQAISLFKKNK</sequence>
<dbReference type="EMBL" id="FNXY01000007">
    <property type="protein sequence ID" value="SEJ41762.1"/>
    <property type="molecule type" value="Genomic_DNA"/>
</dbReference>
<dbReference type="Pfam" id="PF13175">
    <property type="entry name" value="AAA_15"/>
    <property type="match status" value="1"/>
</dbReference>
<dbReference type="InterPro" id="IPR041685">
    <property type="entry name" value="AAA_GajA/Old/RecF-like"/>
</dbReference>
<protein>
    <submittedName>
        <fullName evidence="3">AAA domain-containing protein, putative AbiEii toxin, Type IV TA system</fullName>
    </submittedName>
</protein>
<feature type="domain" description="Endonuclease GajA/Old nuclease/RecF-like AAA" evidence="2">
    <location>
        <begin position="2"/>
        <end position="441"/>
    </location>
</feature>
<dbReference type="InterPro" id="IPR027417">
    <property type="entry name" value="P-loop_NTPase"/>
</dbReference>
<keyword evidence="1" id="KW-0175">Coiled coil</keyword>
<evidence type="ECO:0000313" key="3">
    <source>
        <dbReference type="EMBL" id="SEJ41762.1"/>
    </source>
</evidence>
<feature type="coiled-coil region" evidence="1">
    <location>
        <begin position="156"/>
        <end position="194"/>
    </location>
</feature>
<dbReference type="RefSeq" id="WP_090338573.1">
    <property type="nucleotide sequence ID" value="NZ_FNXY01000007.1"/>
</dbReference>
<dbReference type="SUPFAM" id="SSF52540">
    <property type="entry name" value="P-loop containing nucleoside triphosphate hydrolases"/>
    <property type="match status" value="1"/>
</dbReference>
<dbReference type="OrthoDB" id="9792800at2"/>
<accession>A0A1H6YWM2</accession>
<gene>
    <name evidence="3" type="ORF">SAMN04487995_4589</name>
</gene>
<dbReference type="Proteomes" id="UP000199532">
    <property type="component" value="Unassembled WGS sequence"/>
</dbReference>
<dbReference type="PANTHER" id="PTHR43581:SF4">
    <property type="entry name" value="ATP_GTP PHOSPHATASE"/>
    <property type="match status" value="1"/>
</dbReference>
<evidence type="ECO:0000256" key="1">
    <source>
        <dbReference type="SAM" id="Coils"/>
    </source>
</evidence>
<keyword evidence="4" id="KW-1185">Reference proteome</keyword>
<dbReference type="Gene3D" id="3.40.50.300">
    <property type="entry name" value="P-loop containing nucleotide triphosphate hydrolases"/>
    <property type="match status" value="1"/>
</dbReference>
<dbReference type="STRING" id="408657.SAMN04487995_4589"/>